<protein>
    <submittedName>
        <fullName evidence="1">Uncharacterized protein</fullName>
    </submittedName>
</protein>
<evidence type="ECO:0000313" key="1">
    <source>
        <dbReference type="EMBL" id="EGE08549.1"/>
    </source>
</evidence>
<sequence length="56" mass="5920">MPVPCLTLAIIVNELQKSSCNQPEEDYSAIPYNPTEPGGHEPAATCFGLGGFCPNP</sequence>
<evidence type="ECO:0000313" key="2">
    <source>
        <dbReference type="Proteomes" id="UP000009169"/>
    </source>
</evidence>
<reference evidence="2" key="1">
    <citation type="journal article" date="2012" name="MBio">
        <title>Comparative genome analysis of Trichophyton rubrum and related dermatophytes reveals candidate genes involved in infection.</title>
        <authorList>
            <person name="Martinez D.A."/>
            <person name="Oliver B.G."/>
            <person name="Graeser Y."/>
            <person name="Goldberg J.M."/>
            <person name="Li W."/>
            <person name="Martinez-Rossi N.M."/>
            <person name="Monod M."/>
            <person name="Shelest E."/>
            <person name="Barton R.C."/>
            <person name="Birch E."/>
            <person name="Brakhage A.A."/>
            <person name="Chen Z."/>
            <person name="Gurr S.J."/>
            <person name="Heiman D."/>
            <person name="Heitman J."/>
            <person name="Kosti I."/>
            <person name="Rossi A."/>
            <person name="Saif S."/>
            <person name="Samalova M."/>
            <person name="Saunders C.W."/>
            <person name="Shea T."/>
            <person name="Summerbell R.C."/>
            <person name="Xu J."/>
            <person name="Young S."/>
            <person name="Zeng Q."/>
            <person name="Birren B.W."/>
            <person name="Cuomo C.A."/>
            <person name="White T.C."/>
        </authorList>
    </citation>
    <scope>NUCLEOTIDE SEQUENCE [LARGE SCALE GENOMIC DNA]</scope>
    <source>
        <strain evidence="2">ATCC MYA-4606 / CBS 127.97</strain>
    </source>
</reference>
<dbReference type="HOGENOM" id="CLU_3015885_0_0_1"/>
<keyword evidence="2" id="KW-1185">Reference proteome</keyword>
<organism evidence="1 2">
    <name type="scientific">Trichophyton equinum (strain ATCC MYA-4606 / CBS 127.97)</name>
    <name type="common">Horse ringworm fungus</name>
    <dbReference type="NCBI Taxonomy" id="559882"/>
    <lineage>
        <taxon>Eukaryota</taxon>
        <taxon>Fungi</taxon>
        <taxon>Dikarya</taxon>
        <taxon>Ascomycota</taxon>
        <taxon>Pezizomycotina</taxon>
        <taxon>Eurotiomycetes</taxon>
        <taxon>Eurotiomycetidae</taxon>
        <taxon>Onygenales</taxon>
        <taxon>Arthrodermataceae</taxon>
        <taxon>Trichophyton</taxon>
    </lineage>
</organism>
<dbReference type="EMBL" id="DS995782">
    <property type="protein sequence ID" value="EGE08549.1"/>
    <property type="molecule type" value="Genomic_DNA"/>
</dbReference>
<name>F2Q331_TRIEC</name>
<accession>F2Q331</accession>
<proteinExistence type="predicted"/>
<gene>
    <name evidence="1" type="ORF">TEQG_08805</name>
</gene>
<dbReference type="VEuPathDB" id="FungiDB:TEQG_08805"/>
<dbReference type="AlphaFoldDB" id="F2Q331"/>
<dbReference type="Proteomes" id="UP000009169">
    <property type="component" value="Unassembled WGS sequence"/>
</dbReference>